<proteinExistence type="inferred from homology"/>
<dbReference type="InterPro" id="IPR005119">
    <property type="entry name" value="LysR_subst-bd"/>
</dbReference>
<dbReference type="RefSeq" id="WP_345251071.1">
    <property type="nucleotide sequence ID" value="NZ_BAABFO010000018.1"/>
</dbReference>
<gene>
    <name evidence="6" type="ORF">GCM10023144_34030</name>
</gene>
<sequence>MPVRNPAQPSQHGIWHPPGPTMQHLKTLGYFVAVAQNKSIREAAEHLHLTSSALNRHILDLEESLGAPLFERHARGVRLSAAGETYLAYARKALREAEEVHSRIDDLRGLRRGYISLATVAAMAGDRLMEVVAAFQRKYPKICLSVSVMGAEEVVKAVLGHEADLGIAFNPSHAREFYQHARRGFSIHALVHAGHPLAGRQAVSILDLRAHPLAMADHSWGGRQLLDEFLRQNGVRLEPQLVTNSFEVLIDFVRRTEGGVCFQIRPGSAAEPIFHDLVAIPVAELRAYERRMVLGSLKGRVLPVAAALFVEALTRELFDA</sequence>
<dbReference type="Pfam" id="PF03466">
    <property type="entry name" value="LysR_substrate"/>
    <property type="match status" value="1"/>
</dbReference>
<dbReference type="PANTHER" id="PTHR30419">
    <property type="entry name" value="HTH-TYPE TRANSCRIPTIONAL REGULATOR YBHD"/>
    <property type="match status" value="1"/>
</dbReference>
<dbReference type="Proteomes" id="UP001501671">
    <property type="component" value="Unassembled WGS sequence"/>
</dbReference>
<reference evidence="7" key="1">
    <citation type="journal article" date="2019" name="Int. J. Syst. Evol. Microbiol.">
        <title>The Global Catalogue of Microorganisms (GCM) 10K type strain sequencing project: providing services to taxonomists for standard genome sequencing and annotation.</title>
        <authorList>
            <consortium name="The Broad Institute Genomics Platform"/>
            <consortium name="The Broad Institute Genome Sequencing Center for Infectious Disease"/>
            <person name="Wu L."/>
            <person name="Ma J."/>
        </authorList>
    </citation>
    <scope>NUCLEOTIDE SEQUENCE [LARGE SCALE GENOMIC DNA]</scope>
    <source>
        <strain evidence="7">JCM 17666</strain>
    </source>
</reference>
<dbReference type="PANTHER" id="PTHR30419:SF30">
    <property type="entry name" value="LYSR FAMILY TRANSCRIPTIONAL REGULATOR"/>
    <property type="match status" value="1"/>
</dbReference>
<dbReference type="PROSITE" id="PS50931">
    <property type="entry name" value="HTH_LYSR"/>
    <property type="match status" value="1"/>
</dbReference>
<evidence type="ECO:0000259" key="5">
    <source>
        <dbReference type="PROSITE" id="PS50931"/>
    </source>
</evidence>
<keyword evidence="4" id="KW-0804">Transcription</keyword>
<evidence type="ECO:0000256" key="1">
    <source>
        <dbReference type="ARBA" id="ARBA00009437"/>
    </source>
</evidence>
<dbReference type="PRINTS" id="PR00039">
    <property type="entry name" value="HTHLYSR"/>
</dbReference>
<dbReference type="Gene3D" id="3.40.190.290">
    <property type="match status" value="1"/>
</dbReference>
<keyword evidence="2" id="KW-0805">Transcription regulation</keyword>
<evidence type="ECO:0000256" key="4">
    <source>
        <dbReference type="ARBA" id="ARBA00023163"/>
    </source>
</evidence>
<dbReference type="InterPro" id="IPR036390">
    <property type="entry name" value="WH_DNA-bd_sf"/>
</dbReference>
<keyword evidence="3" id="KW-0238">DNA-binding</keyword>
<comment type="similarity">
    <text evidence="1">Belongs to the LysR transcriptional regulatory family.</text>
</comment>
<accession>A0ABP8HDX3</accession>
<dbReference type="Gene3D" id="1.10.10.10">
    <property type="entry name" value="Winged helix-like DNA-binding domain superfamily/Winged helix DNA-binding domain"/>
    <property type="match status" value="1"/>
</dbReference>
<dbReference type="EMBL" id="BAABFO010000018">
    <property type="protein sequence ID" value="GAA4337793.1"/>
    <property type="molecule type" value="Genomic_DNA"/>
</dbReference>
<protein>
    <submittedName>
        <fullName evidence="6">LysR family transcriptional regulator</fullName>
    </submittedName>
</protein>
<evidence type="ECO:0000313" key="7">
    <source>
        <dbReference type="Proteomes" id="UP001501671"/>
    </source>
</evidence>
<evidence type="ECO:0000256" key="3">
    <source>
        <dbReference type="ARBA" id="ARBA00023125"/>
    </source>
</evidence>
<dbReference type="SUPFAM" id="SSF53850">
    <property type="entry name" value="Periplasmic binding protein-like II"/>
    <property type="match status" value="1"/>
</dbReference>
<organism evidence="6 7">
    <name type="scientific">Pigmentiphaga soli</name>
    <dbReference type="NCBI Taxonomy" id="1007095"/>
    <lineage>
        <taxon>Bacteria</taxon>
        <taxon>Pseudomonadati</taxon>
        <taxon>Pseudomonadota</taxon>
        <taxon>Betaproteobacteria</taxon>
        <taxon>Burkholderiales</taxon>
        <taxon>Alcaligenaceae</taxon>
        <taxon>Pigmentiphaga</taxon>
    </lineage>
</organism>
<comment type="caution">
    <text evidence="6">The sequence shown here is derived from an EMBL/GenBank/DDBJ whole genome shotgun (WGS) entry which is preliminary data.</text>
</comment>
<evidence type="ECO:0000313" key="6">
    <source>
        <dbReference type="EMBL" id="GAA4337793.1"/>
    </source>
</evidence>
<dbReference type="InterPro" id="IPR050950">
    <property type="entry name" value="HTH-type_LysR_regulators"/>
</dbReference>
<dbReference type="Pfam" id="PF00126">
    <property type="entry name" value="HTH_1"/>
    <property type="match status" value="1"/>
</dbReference>
<dbReference type="InterPro" id="IPR036388">
    <property type="entry name" value="WH-like_DNA-bd_sf"/>
</dbReference>
<dbReference type="SUPFAM" id="SSF46785">
    <property type="entry name" value="Winged helix' DNA-binding domain"/>
    <property type="match status" value="1"/>
</dbReference>
<feature type="domain" description="HTH lysR-type" evidence="5">
    <location>
        <begin position="30"/>
        <end position="80"/>
    </location>
</feature>
<dbReference type="InterPro" id="IPR000847">
    <property type="entry name" value="LysR_HTH_N"/>
</dbReference>
<evidence type="ECO:0000256" key="2">
    <source>
        <dbReference type="ARBA" id="ARBA00023015"/>
    </source>
</evidence>
<name>A0ABP8HDX3_9BURK</name>
<keyword evidence="7" id="KW-1185">Reference proteome</keyword>